<evidence type="ECO:0000256" key="3">
    <source>
        <dbReference type="RuleBase" id="RU000363"/>
    </source>
</evidence>
<dbReference type="InterPro" id="IPR002347">
    <property type="entry name" value="SDR_fam"/>
</dbReference>
<protein>
    <submittedName>
        <fullName evidence="5">Short-chain dehydrogenase/reductase SDR</fullName>
    </submittedName>
</protein>
<dbReference type="Pfam" id="PF00106">
    <property type="entry name" value="adh_short"/>
    <property type="match status" value="1"/>
</dbReference>
<dbReference type="STRING" id="48936.NJ75_03300"/>
<keyword evidence="2" id="KW-0560">Oxidoreductase</keyword>
<dbReference type="InterPro" id="IPR036291">
    <property type="entry name" value="NAD(P)-bd_dom_sf"/>
</dbReference>
<dbReference type="PANTHER" id="PTHR45024:SF2">
    <property type="entry name" value="SCP2 DOMAIN-CONTAINING PROTEIN"/>
    <property type="match status" value="1"/>
</dbReference>
<name>A0A0B8ZD18_9SPHN</name>
<dbReference type="SMART" id="SM00822">
    <property type="entry name" value="PKS_KR"/>
    <property type="match status" value="1"/>
</dbReference>
<dbReference type="GO" id="GO:0016491">
    <property type="term" value="F:oxidoreductase activity"/>
    <property type="evidence" value="ECO:0007669"/>
    <property type="project" value="UniProtKB-KW"/>
</dbReference>
<dbReference type="PRINTS" id="PR00081">
    <property type="entry name" value="GDHRDH"/>
</dbReference>
<evidence type="ECO:0000313" key="6">
    <source>
        <dbReference type="Proteomes" id="UP000031338"/>
    </source>
</evidence>
<organism evidence="5 6">
    <name type="scientific">Novosphingobium subterraneum</name>
    <dbReference type="NCBI Taxonomy" id="48936"/>
    <lineage>
        <taxon>Bacteria</taxon>
        <taxon>Pseudomonadati</taxon>
        <taxon>Pseudomonadota</taxon>
        <taxon>Alphaproteobacteria</taxon>
        <taxon>Sphingomonadales</taxon>
        <taxon>Sphingomonadaceae</taxon>
        <taxon>Novosphingobium</taxon>
    </lineage>
</organism>
<proteinExistence type="inferred from homology"/>
<dbReference type="AlphaFoldDB" id="A0A0B8ZD18"/>
<dbReference type="RefSeq" id="WP_039336397.1">
    <property type="nucleotide sequence ID" value="NZ_JRVC01000018.1"/>
</dbReference>
<comment type="caution">
    <text evidence="5">The sequence shown here is derived from an EMBL/GenBank/DDBJ whole genome shotgun (WGS) entry which is preliminary data.</text>
</comment>
<sequence>MSISFEGRVAIVTGAGGGLGRAYALELARRGAKVVVNDLGGSRDGTGHSDAALKVVEEIEAMGGEAMSNGGSVSEYEQMVEMVAKAKERWGGVHVLINNAGILRDKSFTKMDPADFEMVVRVHLIGSAFATKACWDLMREQNYGRILMTASSTGLFGNFGQANYGAAKLGLAGLTKTLYLEGAKNNIKVNTLAPVAATRMTEDIFPEEAFKLFGPENVVPAALFLVSEDAPTNAIVGAGGGAYHGAWVTMNKGVLLAPNERTVEGFAANWDKINDRTGDFAPQSGAEQSQVIIGQLQAAMKG</sequence>
<dbReference type="PANTHER" id="PTHR45024">
    <property type="entry name" value="DEHYDROGENASES, SHORT CHAIN"/>
    <property type="match status" value="1"/>
</dbReference>
<reference evidence="5 6" key="1">
    <citation type="submission" date="2014-10" db="EMBL/GenBank/DDBJ databases">
        <title>Draft genome sequence of Novosphingobium subterraneum DSM 12447.</title>
        <authorList>
            <person name="Gan H.M."/>
            <person name="Gan H.Y."/>
            <person name="Savka M.A."/>
        </authorList>
    </citation>
    <scope>NUCLEOTIDE SEQUENCE [LARGE SCALE GENOMIC DNA]</scope>
    <source>
        <strain evidence="5 6">DSM 12447</strain>
    </source>
</reference>
<dbReference type="PRINTS" id="PR00080">
    <property type="entry name" value="SDRFAMILY"/>
</dbReference>
<dbReference type="Proteomes" id="UP000031338">
    <property type="component" value="Unassembled WGS sequence"/>
</dbReference>
<dbReference type="SUPFAM" id="SSF51735">
    <property type="entry name" value="NAD(P)-binding Rossmann-fold domains"/>
    <property type="match status" value="1"/>
</dbReference>
<dbReference type="InterPro" id="IPR057326">
    <property type="entry name" value="KR_dom"/>
</dbReference>
<dbReference type="Gene3D" id="3.40.50.720">
    <property type="entry name" value="NAD(P)-binding Rossmann-like Domain"/>
    <property type="match status" value="1"/>
</dbReference>
<accession>A0A0B8ZD18</accession>
<dbReference type="InterPro" id="IPR051687">
    <property type="entry name" value="Peroxisomal_Beta-Oxidation"/>
</dbReference>
<dbReference type="EMBL" id="JRVC01000018">
    <property type="protein sequence ID" value="KHS44092.1"/>
    <property type="molecule type" value="Genomic_DNA"/>
</dbReference>
<dbReference type="PATRIC" id="fig|48936.3.peg.3322"/>
<evidence type="ECO:0000256" key="2">
    <source>
        <dbReference type="ARBA" id="ARBA00023002"/>
    </source>
</evidence>
<gene>
    <name evidence="5" type="ORF">NJ75_03300</name>
</gene>
<evidence type="ECO:0000256" key="1">
    <source>
        <dbReference type="ARBA" id="ARBA00006484"/>
    </source>
</evidence>
<evidence type="ECO:0000313" key="5">
    <source>
        <dbReference type="EMBL" id="KHS44092.1"/>
    </source>
</evidence>
<keyword evidence="6" id="KW-1185">Reference proteome</keyword>
<feature type="domain" description="Ketoreductase" evidence="4">
    <location>
        <begin position="8"/>
        <end position="184"/>
    </location>
</feature>
<evidence type="ECO:0000259" key="4">
    <source>
        <dbReference type="SMART" id="SM00822"/>
    </source>
</evidence>
<comment type="similarity">
    <text evidence="1 3">Belongs to the short-chain dehydrogenases/reductases (SDR) family.</text>
</comment>